<dbReference type="Proteomes" id="UP000000557">
    <property type="component" value="Chromosome"/>
</dbReference>
<dbReference type="eggNOG" id="COG1372">
    <property type="taxonomic scope" value="Bacteria"/>
</dbReference>
<dbReference type="PROSITE" id="PS50817">
    <property type="entry name" value="INTEIN_N_TER"/>
    <property type="match status" value="1"/>
</dbReference>
<dbReference type="GO" id="GO:0016539">
    <property type="term" value="P:intein-mediated protein splicing"/>
    <property type="evidence" value="ECO:0007669"/>
    <property type="project" value="InterPro"/>
</dbReference>
<dbReference type="STRING" id="251221.gene:10757679"/>
<dbReference type="KEGG" id="gvi:gll0207"/>
<organism evidence="2 3">
    <name type="scientific">Gloeobacter violaceus (strain ATCC 29082 / PCC 7421)</name>
    <dbReference type="NCBI Taxonomy" id="251221"/>
    <lineage>
        <taxon>Bacteria</taxon>
        <taxon>Bacillati</taxon>
        <taxon>Cyanobacteriota</taxon>
        <taxon>Cyanophyceae</taxon>
        <taxon>Gloeobacterales</taxon>
        <taxon>Gloeobacteraceae</taxon>
        <taxon>Gloeobacter</taxon>
    </lineage>
</organism>
<dbReference type="Pfam" id="PF07591">
    <property type="entry name" value="PT-HINT"/>
    <property type="match status" value="1"/>
</dbReference>
<sequence length="355" mass="37861">MVRSNGERSVGGKPNQELACLVAVLERFSSGRLEFGGCVRGVAVAGRCGRADPRAERALGSVGHRGGSGTDAAGALASGLALVPFGGFAKAGVGLLKARTGLSRGIVAASRACGCFAEGTEVQTETGAKPIELVAPGEKVLARNEQTGEQTLRRVKSTFQFDNRPVYRLELREIDGNGDRDVLTVTGEHPFFLQGQGWTAADKLQVGERVQTVDGQWLRVAGLQAQEQKQRTYNLEVERDHTFFVGDSKAWVHNECPSVVTEEIIRAALQDAPLKTLQGSISLPVVERYVRLLEAGSTPPAIKVADGVIIDGNHRYVAGRIFGTVPPQIPGVLRAGVKPKALGDLKIDIEDYGSK</sequence>
<dbReference type="SMART" id="SM00306">
    <property type="entry name" value="HintN"/>
    <property type="match status" value="1"/>
</dbReference>
<dbReference type="InterPro" id="IPR036844">
    <property type="entry name" value="Hint_dom_sf"/>
</dbReference>
<dbReference type="EnsemblBacteria" id="BAC88148">
    <property type="protein sequence ID" value="BAC88148"/>
    <property type="gene ID" value="BAC88148"/>
</dbReference>
<dbReference type="InterPro" id="IPR003587">
    <property type="entry name" value="Hint_dom_N"/>
</dbReference>
<dbReference type="InParanoid" id="Q7NP50"/>
<accession>Q7NP50</accession>
<name>Q7NP50_GLOVI</name>
<dbReference type="Gene3D" id="2.170.16.10">
    <property type="entry name" value="Hedgehog/Intein (Hint) domain"/>
    <property type="match status" value="1"/>
</dbReference>
<evidence type="ECO:0000313" key="3">
    <source>
        <dbReference type="Proteomes" id="UP000000557"/>
    </source>
</evidence>
<dbReference type="InterPro" id="IPR030934">
    <property type="entry name" value="Intein_C"/>
</dbReference>
<dbReference type="InterPro" id="IPR006141">
    <property type="entry name" value="Intein_N"/>
</dbReference>
<dbReference type="PhylomeDB" id="Q7NP50"/>
<proteinExistence type="predicted"/>
<keyword evidence="3" id="KW-1185">Reference proteome</keyword>
<dbReference type="HOGENOM" id="CLU_780236_0_0_3"/>
<dbReference type="SUPFAM" id="SSF51294">
    <property type="entry name" value="Hedgehog/intein (Hint) domain"/>
    <property type="match status" value="1"/>
</dbReference>
<feature type="domain" description="Hint" evidence="1">
    <location>
        <begin position="113"/>
        <end position="214"/>
    </location>
</feature>
<reference evidence="2 3" key="1">
    <citation type="journal article" date="2003" name="DNA Res.">
        <title>Complete genome structure of Gloeobacter violaceus PCC 7421, a cyanobacterium that lacks thylakoids.</title>
        <authorList>
            <person name="Nakamura Y."/>
            <person name="Kaneko T."/>
            <person name="Sato S."/>
            <person name="Mimuro M."/>
            <person name="Miyashita H."/>
            <person name="Tsuchiya T."/>
            <person name="Sasamoto S."/>
            <person name="Watanabe A."/>
            <person name="Kawashima K."/>
            <person name="Kishida Y."/>
            <person name="Kiyokawa C."/>
            <person name="Kohara M."/>
            <person name="Matsumoto M."/>
            <person name="Matsuno A."/>
            <person name="Nakazaki N."/>
            <person name="Shimpo S."/>
            <person name="Takeuchi C."/>
            <person name="Yamada M."/>
            <person name="Tabata S."/>
        </authorList>
    </citation>
    <scope>NUCLEOTIDE SEQUENCE [LARGE SCALE GENOMIC DNA]</scope>
    <source>
        <strain evidence="3">ATCC 29082 / PCC 7421</strain>
    </source>
</reference>
<dbReference type="NCBIfam" id="TIGR01443">
    <property type="entry name" value="intein_Cterm"/>
    <property type="match status" value="1"/>
</dbReference>
<dbReference type="AlphaFoldDB" id="Q7NP50"/>
<gene>
    <name evidence="2" type="ordered locus">gll0207</name>
</gene>
<reference evidence="2 3" key="2">
    <citation type="journal article" date="2003" name="DNA Res.">
        <title>Complete genome structure of Gloeobacter violaceus PCC 7421, a cyanobacterium that lacks thylakoids (supplement).</title>
        <authorList>
            <person name="Nakamura Y."/>
            <person name="Kaneko T."/>
            <person name="Sato S."/>
            <person name="Mimuro M."/>
            <person name="Miyashita H."/>
            <person name="Tsuchiya T."/>
            <person name="Sasamoto S."/>
            <person name="Watanabe A."/>
            <person name="Kawashima K."/>
            <person name="Kishida Y."/>
            <person name="Kiyokawa C."/>
            <person name="Kohara M."/>
            <person name="Matsumoto M."/>
            <person name="Matsuno A."/>
            <person name="Nakazaki N."/>
            <person name="Shimpo S."/>
            <person name="Takeuchi C."/>
            <person name="Yamada M."/>
            <person name="Tabata S."/>
        </authorList>
    </citation>
    <scope>NUCLEOTIDE SEQUENCE [LARGE SCALE GENOMIC DNA]</scope>
    <source>
        <strain evidence="3">ATCC 29082 / PCC 7421</strain>
    </source>
</reference>
<protein>
    <submittedName>
        <fullName evidence="2">Gll0207 protein</fullName>
    </submittedName>
</protein>
<dbReference type="EMBL" id="BA000045">
    <property type="protein sequence ID" value="BAC88148.1"/>
    <property type="molecule type" value="Genomic_DNA"/>
</dbReference>
<dbReference type="OrthoDB" id="603864at2"/>
<dbReference type="CDD" id="cd00081">
    <property type="entry name" value="Hint"/>
    <property type="match status" value="1"/>
</dbReference>
<evidence type="ECO:0000313" key="2">
    <source>
        <dbReference type="EMBL" id="BAC88148.1"/>
    </source>
</evidence>
<evidence type="ECO:0000259" key="1">
    <source>
        <dbReference type="SMART" id="SM00306"/>
    </source>
</evidence>